<protein>
    <submittedName>
        <fullName evidence="5">Ankyrin repeat protein</fullName>
    </submittedName>
</protein>
<proteinExistence type="predicted"/>
<keyword evidence="2 3" id="KW-0040">ANK repeat</keyword>
<dbReference type="Proteomes" id="UP000294914">
    <property type="component" value="Unassembled WGS sequence"/>
</dbReference>
<dbReference type="InterPro" id="IPR002110">
    <property type="entry name" value="Ankyrin_rpt"/>
</dbReference>
<dbReference type="Gene3D" id="1.25.40.20">
    <property type="entry name" value="Ankyrin repeat-containing domain"/>
    <property type="match status" value="1"/>
</dbReference>
<name>A0A4R8INJ8_9GAMM</name>
<keyword evidence="1" id="KW-0677">Repeat</keyword>
<evidence type="ECO:0000256" key="3">
    <source>
        <dbReference type="PROSITE-ProRule" id="PRU00023"/>
    </source>
</evidence>
<dbReference type="PROSITE" id="PS50297">
    <property type="entry name" value="ANK_REP_REGION"/>
    <property type="match status" value="1"/>
</dbReference>
<dbReference type="InterPro" id="IPR036770">
    <property type="entry name" value="Ankyrin_rpt-contain_sf"/>
</dbReference>
<dbReference type="Pfam" id="PF12796">
    <property type="entry name" value="Ank_2"/>
    <property type="match status" value="1"/>
</dbReference>
<sequence>MGCSHATNCQLYAQFAADASLKLWKQHYCENVFDQCARYQLAMEGRPVPLTLLPNGKMVERRSKEQISASALFNAIQKQRVGVVRSLIKTGMSSYELKTEEGLSPLMAAVAVGNPELVNLMLEYGCDPYATNREGKRAIDMAQEAGFSECRNILNKYMATHPAEKTAPASGNPPPEEAEPEMNEVVGFLRRFNPFRSRET</sequence>
<dbReference type="RefSeq" id="WP_166668766.1">
    <property type="nucleotide sequence ID" value="NZ_SOQX01000002.1"/>
</dbReference>
<comment type="caution">
    <text evidence="5">The sequence shown here is derived from an EMBL/GenBank/DDBJ whole genome shotgun (WGS) entry which is preliminary data.</text>
</comment>
<gene>
    <name evidence="5" type="ORF">EDC23_0823</name>
</gene>
<dbReference type="SUPFAM" id="SSF48403">
    <property type="entry name" value="Ankyrin repeat"/>
    <property type="match status" value="1"/>
</dbReference>
<evidence type="ECO:0000256" key="1">
    <source>
        <dbReference type="ARBA" id="ARBA00022737"/>
    </source>
</evidence>
<dbReference type="EMBL" id="SOQX01000002">
    <property type="protein sequence ID" value="TDY02452.1"/>
    <property type="molecule type" value="Genomic_DNA"/>
</dbReference>
<reference evidence="5 6" key="1">
    <citation type="submission" date="2019-03" db="EMBL/GenBank/DDBJ databases">
        <title>Genomic Encyclopedia of Type Strains, Phase IV (KMG-IV): sequencing the most valuable type-strain genomes for metagenomic binning, comparative biology and taxonomic classification.</title>
        <authorList>
            <person name="Goeker M."/>
        </authorList>
    </citation>
    <scope>NUCLEOTIDE SEQUENCE [LARGE SCALE GENOMIC DNA]</scope>
    <source>
        <strain evidence="5 6">DSM 16326</strain>
    </source>
</reference>
<dbReference type="PANTHER" id="PTHR24198:SF165">
    <property type="entry name" value="ANKYRIN REPEAT-CONTAINING PROTEIN-RELATED"/>
    <property type="match status" value="1"/>
</dbReference>
<dbReference type="PROSITE" id="PS50088">
    <property type="entry name" value="ANK_REPEAT"/>
    <property type="match status" value="1"/>
</dbReference>
<dbReference type="SMART" id="SM00248">
    <property type="entry name" value="ANK"/>
    <property type="match status" value="2"/>
</dbReference>
<dbReference type="PANTHER" id="PTHR24198">
    <property type="entry name" value="ANKYRIN REPEAT AND PROTEIN KINASE DOMAIN-CONTAINING PROTEIN"/>
    <property type="match status" value="1"/>
</dbReference>
<feature type="repeat" description="ANK" evidence="3">
    <location>
        <begin position="101"/>
        <end position="133"/>
    </location>
</feature>
<evidence type="ECO:0000313" key="6">
    <source>
        <dbReference type="Proteomes" id="UP000294914"/>
    </source>
</evidence>
<accession>A0A4R8INJ8</accession>
<organism evidence="5 6">
    <name type="scientific">Thiohalophilus thiocyanatoxydans</name>
    <dbReference type="NCBI Taxonomy" id="381308"/>
    <lineage>
        <taxon>Bacteria</taxon>
        <taxon>Pseudomonadati</taxon>
        <taxon>Pseudomonadota</taxon>
        <taxon>Gammaproteobacteria</taxon>
        <taxon>Thiohalomonadales</taxon>
        <taxon>Thiohalophilaceae</taxon>
        <taxon>Thiohalophilus</taxon>
    </lineage>
</organism>
<feature type="region of interest" description="Disordered" evidence="4">
    <location>
        <begin position="163"/>
        <end position="185"/>
    </location>
</feature>
<evidence type="ECO:0000256" key="2">
    <source>
        <dbReference type="ARBA" id="ARBA00023043"/>
    </source>
</evidence>
<evidence type="ECO:0000313" key="5">
    <source>
        <dbReference type="EMBL" id="TDY02452.1"/>
    </source>
</evidence>
<evidence type="ECO:0000256" key="4">
    <source>
        <dbReference type="SAM" id="MobiDB-lite"/>
    </source>
</evidence>
<dbReference type="AlphaFoldDB" id="A0A4R8INJ8"/>
<keyword evidence="6" id="KW-1185">Reference proteome</keyword>